<dbReference type="InterPro" id="IPR000182">
    <property type="entry name" value="GNAT_dom"/>
</dbReference>
<feature type="domain" description="N-acetyltransferase" evidence="3">
    <location>
        <begin position="5"/>
        <end position="147"/>
    </location>
</feature>
<reference evidence="4 5" key="1">
    <citation type="submission" date="2020-07" db="EMBL/GenBank/DDBJ databases">
        <title>Fungal Genomes of the International Space Station.</title>
        <authorList>
            <person name="Seuylemezian A."/>
            <person name="Singh N.K."/>
            <person name="Wood J."/>
            <person name="Venkateswaran K."/>
        </authorList>
    </citation>
    <scope>NUCLEOTIDE SEQUENCE [LARGE SCALE GENOMIC DNA]</scope>
    <source>
        <strain evidence="4 5">PL-B2</strain>
    </source>
</reference>
<dbReference type="RefSeq" id="WP_221875904.1">
    <property type="nucleotide sequence ID" value="NZ_JACWFH010000039.1"/>
</dbReference>
<evidence type="ECO:0000256" key="1">
    <source>
        <dbReference type="ARBA" id="ARBA00022679"/>
    </source>
</evidence>
<sequence length="293" mass="34209">MAEFIFYKDYKKNETLRKSFNELATLVFGIQFEDWYQKGYWNNRYIPFSYVVEDKVIANVSVNLLDFVIDGKIKRAIQIGTVMTHPDYRNLGLSASLMNLVLEEYAQKYDFMYLFANKTVLDFYPKFGFKSVDEYQFSMNYRSRPLDTTGITKLDTTKIDDLNFIYQFASERIAVSNVFGTQNTQGLFMYHCINVFGEHLYYLEKEDAIVIFEQEGNQVDIFDIVSKKEVNIQDILSKITNKDSNKIVFHFTPGYEGIQIQKDMFKGDEVLFVKTNGSSQFPSYVKHPITSQA</sequence>
<dbReference type="PANTHER" id="PTHR43420:SF31">
    <property type="entry name" value="ACETYLTRANSFERASE"/>
    <property type="match status" value="1"/>
</dbReference>
<evidence type="ECO:0000259" key="3">
    <source>
        <dbReference type="PROSITE" id="PS51186"/>
    </source>
</evidence>
<dbReference type="CDD" id="cd04301">
    <property type="entry name" value="NAT_SF"/>
    <property type="match status" value="1"/>
</dbReference>
<organism evidence="4 5">
    <name type="scientific">Mesobacillus maritimus</name>
    <dbReference type="NCBI Taxonomy" id="1643336"/>
    <lineage>
        <taxon>Bacteria</taxon>
        <taxon>Bacillati</taxon>
        <taxon>Bacillota</taxon>
        <taxon>Bacilli</taxon>
        <taxon>Bacillales</taxon>
        <taxon>Bacillaceae</taxon>
        <taxon>Mesobacillus</taxon>
    </lineage>
</organism>
<dbReference type="Gene3D" id="3.40.630.30">
    <property type="match status" value="1"/>
</dbReference>
<comment type="caution">
    <text evidence="4">The sequence shown here is derived from an EMBL/GenBank/DDBJ whole genome shotgun (WGS) entry which is preliminary data.</text>
</comment>
<keyword evidence="2" id="KW-0012">Acyltransferase</keyword>
<dbReference type="Proteomes" id="UP000769780">
    <property type="component" value="Unassembled WGS sequence"/>
</dbReference>
<dbReference type="InterPro" id="IPR050680">
    <property type="entry name" value="YpeA/RimI_acetyltransf"/>
</dbReference>
<keyword evidence="5" id="KW-1185">Reference proteome</keyword>
<evidence type="ECO:0000313" key="5">
    <source>
        <dbReference type="Proteomes" id="UP000769780"/>
    </source>
</evidence>
<dbReference type="Pfam" id="PF13527">
    <property type="entry name" value="Acetyltransf_9"/>
    <property type="match status" value="1"/>
</dbReference>
<keyword evidence="1" id="KW-0808">Transferase</keyword>
<proteinExistence type="predicted"/>
<accession>A0ABS7KBH1</accession>
<name>A0ABS7KBH1_9BACI</name>
<gene>
    <name evidence="4" type="ORF">H0185_23025</name>
</gene>
<dbReference type="EMBL" id="JACWFH010000039">
    <property type="protein sequence ID" value="MBY0099619.1"/>
    <property type="molecule type" value="Genomic_DNA"/>
</dbReference>
<protein>
    <submittedName>
        <fullName evidence="4">GNAT family N-acetyltransferase</fullName>
    </submittedName>
</protein>
<dbReference type="PROSITE" id="PS51186">
    <property type="entry name" value="GNAT"/>
    <property type="match status" value="1"/>
</dbReference>
<evidence type="ECO:0000313" key="4">
    <source>
        <dbReference type="EMBL" id="MBY0099619.1"/>
    </source>
</evidence>
<dbReference type="SUPFAM" id="SSF55729">
    <property type="entry name" value="Acyl-CoA N-acyltransferases (Nat)"/>
    <property type="match status" value="1"/>
</dbReference>
<dbReference type="InterPro" id="IPR016181">
    <property type="entry name" value="Acyl_CoA_acyltransferase"/>
</dbReference>
<dbReference type="PANTHER" id="PTHR43420">
    <property type="entry name" value="ACETYLTRANSFERASE"/>
    <property type="match status" value="1"/>
</dbReference>
<evidence type="ECO:0000256" key="2">
    <source>
        <dbReference type="ARBA" id="ARBA00023315"/>
    </source>
</evidence>